<accession>A0A285I2G1</accession>
<dbReference type="NCBIfam" id="TIGR03159">
    <property type="entry name" value="cas_Csc1"/>
    <property type="match status" value="1"/>
</dbReference>
<dbReference type="EMBL" id="OBDZ01000028">
    <property type="protein sequence ID" value="SNY41151.1"/>
    <property type="molecule type" value="Genomic_DNA"/>
</dbReference>
<organism evidence="1 2">
    <name type="scientific">Orenia metallireducens</name>
    <dbReference type="NCBI Taxonomy" id="1413210"/>
    <lineage>
        <taxon>Bacteria</taxon>
        <taxon>Bacillati</taxon>
        <taxon>Bacillota</taxon>
        <taxon>Clostridia</taxon>
        <taxon>Halanaerobiales</taxon>
        <taxon>Halobacteroidaceae</taxon>
        <taxon>Orenia</taxon>
    </lineage>
</organism>
<sequence>MVLKVFLILNSPFSILKKWGEKMKVYYLELELMENTFFASREIYNYYETESVLGHFALAYALGLCNSPYTAPKKPLYQEHFSDLNEQGIYISPATVLGRAKFIIQNFNTLADSFWYAFKNNAVESDRNSRRTYASNFPQQGRAKMLAVGNRFSLYVMSQEAIEFPKYIRLGKFMSKAKVEVKEVDYRIEEVETEKVSRVLSPLDFSEEVVLHSYDTINIRPTPLIKNSILSGEMIYIEDKKEYIPTKMRYGV</sequence>
<evidence type="ECO:0000313" key="2">
    <source>
        <dbReference type="Proteomes" id="UP000219573"/>
    </source>
</evidence>
<protein>
    <submittedName>
        <fullName evidence="1">CRISPR-associated protein Csc1</fullName>
    </submittedName>
</protein>
<evidence type="ECO:0000313" key="1">
    <source>
        <dbReference type="EMBL" id="SNY41151.1"/>
    </source>
</evidence>
<keyword evidence="2" id="KW-1185">Reference proteome</keyword>
<dbReference type="Proteomes" id="UP000219573">
    <property type="component" value="Unassembled WGS sequence"/>
</dbReference>
<dbReference type="Pfam" id="PF26241">
    <property type="entry name" value="Cas_Csc1"/>
    <property type="match status" value="1"/>
</dbReference>
<gene>
    <name evidence="1" type="ORF">SAMN06265827_12810</name>
</gene>
<dbReference type="InterPro" id="IPR017576">
    <property type="entry name" value="CRISPR-assoc_prot_Csc1"/>
</dbReference>
<reference evidence="2" key="1">
    <citation type="submission" date="2017-09" db="EMBL/GenBank/DDBJ databases">
        <authorList>
            <person name="Varghese N."/>
            <person name="Submissions S."/>
        </authorList>
    </citation>
    <scope>NUCLEOTIDE SEQUENCE [LARGE SCALE GENOMIC DNA]</scope>
    <source>
        <strain evidence="2">MSL47</strain>
    </source>
</reference>
<name>A0A285I2G1_9FIRM</name>
<proteinExistence type="predicted"/>
<dbReference type="AlphaFoldDB" id="A0A285I2G1"/>